<keyword evidence="2" id="KW-1133">Transmembrane helix</keyword>
<dbReference type="AlphaFoldDB" id="A0A447G7Y1"/>
<dbReference type="Proteomes" id="UP000269998">
    <property type="component" value="Chromosome"/>
</dbReference>
<name>A0A447G7Y1_9MYCO</name>
<evidence type="ECO:0000256" key="1">
    <source>
        <dbReference type="SAM" id="MobiDB-lite"/>
    </source>
</evidence>
<sequence>MRLAVLEQGTCDPLDMTERFVPYPAGEQPGQPTGQGGVETETDVRISSGATPCSRRLNISTFVRSVWSIVAFASGSVEVIIWSINAVISGLR</sequence>
<keyword evidence="2" id="KW-0472">Membrane</keyword>
<gene>
    <name evidence="3" type="ORF">MB901379_00106</name>
</gene>
<proteinExistence type="predicted"/>
<evidence type="ECO:0000313" key="3">
    <source>
        <dbReference type="EMBL" id="VDM86587.1"/>
    </source>
</evidence>
<dbReference type="KEGG" id="mbai:MB901379_00106"/>
<feature type="region of interest" description="Disordered" evidence="1">
    <location>
        <begin position="22"/>
        <end position="42"/>
    </location>
</feature>
<dbReference type="EMBL" id="LR130759">
    <property type="protein sequence ID" value="VDM86587.1"/>
    <property type="molecule type" value="Genomic_DNA"/>
</dbReference>
<reference evidence="4" key="1">
    <citation type="submission" date="2018-02" db="EMBL/GenBank/DDBJ databases">
        <authorList>
            <person name="Seth-Smith MB H."/>
            <person name="Seth-Smith H."/>
        </authorList>
    </citation>
    <scope>NUCLEOTIDE SEQUENCE [LARGE SCALE GENOMIC DNA]</scope>
</reference>
<keyword evidence="2" id="KW-0812">Transmembrane</keyword>
<feature type="transmembrane region" description="Helical" evidence="2">
    <location>
        <begin position="66"/>
        <end position="88"/>
    </location>
</feature>
<organism evidence="3 4">
    <name type="scientific">Mycobacterium basiliense</name>
    <dbReference type="NCBI Taxonomy" id="2094119"/>
    <lineage>
        <taxon>Bacteria</taxon>
        <taxon>Bacillati</taxon>
        <taxon>Actinomycetota</taxon>
        <taxon>Actinomycetes</taxon>
        <taxon>Mycobacteriales</taxon>
        <taxon>Mycobacteriaceae</taxon>
        <taxon>Mycobacterium</taxon>
    </lineage>
</organism>
<evidence type="ECO:0000256" key="2">
    <source>
        <dbReference type="SAM" id="Phobius"/>
    </source>
</evidence>
<protein>
    <submittedName>
        <fullName evidence="3">Uncharacterized protein</fullName>
    </submittedName>
</protein>
<keyword evidence="4" id="KW-1185">Reference proteome</keyword>
<accession>A0A447G7Y1</accession>
<evidence type="ECO:0000313" key="4">
    <source>
        <dbReference type="Proteomes" id="UP000269998"/>
    </source>
</evidence>